<organism evidence="3">
    <name type="scientific">Bradyrhizobium barranii subsp. barranii</name>
    <dbReference type="NCBI Taxonomy" id="2823807"/>
    <lineage>
        <taxon>Bacteria</taxon>
        <taxon>Pseudomonadati</taxon>
        <taxon>Pseudomonadota</taxon>
        <taxon>Alphaproteobacteria</taxon>
        <taxon>Hyphomicrobiales</taxon>
        <taxon>Nitrobacteraceae</taxon>
        <taxon>Bradyrhizobium</taxon>
        <taxon>Bradyrhizobium barranii</taxon>
    </lineage>
</organism>
<gene>
    <name evidence="4" type="ORF">G6321_00031085</name>
    <name evidence="3" type="ORF">G6321_37185</name>
</gene>
<accession>A0A7Z0QG54</accession>
<evidence type="ECO:0000256" key="1">
    <source>
        <dbReference type="SAM" id="MobiDB-lite"/>
    </source>
</evidence>
<sequence>MSVQFWIGLGVGFIGGGSFGAMTMAVFVAGKDSDFPPPKGEHHEPRERNHEVGDRVAKLPR</sequence>
<evidence type="ECO:0000313" key="4">
    <source>
        <dbReference type="EMBL" id="UGX90280.1"/>
    </source>
</evidence>
<evidence type="ECO:0000313" key="3">
    <source>
        <dbReference type="EMBL" id="NYY93820.1"/>
    </source>
</evidence>
<name>A0A7Z0QG54_9BRAD</name>
<keyword evidence="2" id="KW-0812">Transmembrane</keyword>
<reference evidence="3" key="2">
    <citation type="submission" date="2020-06" db="EMBL/GenBank/DDBJ databases">
        <title>Whole Genome Sequence of Bradyrhizobium sp. Strain 323S2.</title>
        <authorList>
            <person name="Bromfield E.S.P."/>
        </authorList>
    </citation>
    <scope>NUCLEOTIDE SEQUENCE [LARGE SCALE GENOMIC DNA]</scope>
    <source>
        <strain evidence="3">323S2</strain>
    </source>
</reference>
<dbReference type="EMBL" id="JACBFH010000001">
    <property type="protein sequence ID" value="NYY93820.1"/>
    <property type="molecule type" value="Genomic_DNA"/>
</dbReference>
<proteinExistence type="predicted"/>
<dbReference type="RefSeq" id="WP_166352217.1">
    <property type="nucleotide sequence ID" value="NZ_CP088280.1"/>
</dbReference>
<dbReference type="EMBL" id="CP088280">
    <property type="protein sequence ID" value="UGX90280.1"/>
    <property type="molecule type" value="Genomic_DNA"/>
</dbReference>
<keyword evidence="2" id="KW-0472">Membrane</keyword>
<feature type="region of interest" description="Disordered" evidence="1">
    <location>
        <begin position="31"/>
        <end position="61"/>
    </location>
</feature>
<evidence type="ECO:0000313" key="5">
    <source>
        <dbReference type="Proteomes" id="UP000564836"/>
    </source>
</evidence>
<keyword evidence="2" id="KW-1133">Transmembrane helix</keyword>
<evidence type="ECO:0000256" key="2">
    <source>
        <dbReference type="SAM" id="Phobius"/>
    </source>
</evidence>
<dbReference type="AlphaFoldDB" id="A0A7Z0QG54"/>
<protein>
    <submittedName>
        <fullName evidence="3">Uncharacterized protein</fullName>
    </submittedName>
</protein>
<reference evidence="4 5" key="1">
    <citation type="journal article" date="2017" name="Syst. Appl. Microbiol.">
        <title>Soybeans inoculated with root zone soils of Canadian native legumes harbour diverse and novel Bradyrhizobium spp. that possess agricultural potential.</title>
        <authorList>
            <person name="Bromfield E.S.P."/>
            <person name="Cloutier S."/>
            <person name="Tambong J.T."/>
            <person name="Tran Thi T.V."/>
        </authorList>
    </citation>
    <scope>NUCLEOTIDE SEQUENCE [LARGE SCALE GENOMIC DNA]</scope>
    <source>
        <strain evidence="4 5">323S2</strain>
    </source>
</reference>
<reference evidence="4 5" key="3">
    <citation type="journal article" date="2022" name="Int. J. Syst. Evol. Microbiol.">
        <title>Strains of Bradyrhizobium barranii sp. nov. associated with legumes native to Canada are symbionts of soybeans and belong to different subspecies (subsp. barranii subsp. nov. and subsp. apii subsp. nov.) and symbiovars (sv. glycinearum and sv. septentrionale).</title>
        <authorList>
            <person name="Bromfield E.S.P."/>
            <person name="Cloutier S."/>
            <person name="Wasai-Hara S."/>
            <person name="Minamisawa K."/>
        </authorList>
    </citation>
    <scope>NUCLEOTIDE SEQUENCE [LARGE SCALE GENOMIC DNA]</scope>
    <source>
        <strain evidence="4 5">323S2</strain>
    </source>
</reference>
<dbReference type="Proteomes" id="UP000564836">
    <property type="component" value="Chromosome"/>
</dbReference>
<feature type="transmembrane region" description="Helical" evidence="2">
    <location>
        <begin position="6"/>
        <end position="29"/>
    </location>
</feature>